<keyword evidence="2" id="KW-1185">Reference proteome</keyword>
<dbReference type="Proteomes" id="UP000613266">
    <property type="component" value="Unassembled WGS sequence"/>
</dbReference>
<protein>
    <submittedName>
        <fullName evidence="1">Uncharacterized protein</fullName>
    </submittedName>
</protein>
<sequence>MGPLTPTHCTVCDKILPLWQDARQPPCCTDASCRLLLAQRAQLGEFLFQHQVSQGRARARERAEEARAVAARAAAEGAESERAFAALRAQRGTGPGVLETVLPSGPRRTRPVSARRRAAYEAHLRAVVAEAFVEPPPSAPPPAPAGAPALDSRLPERLCTACGGGCCTAGKEHAYLIPASIQRLRFQDPSLQPEQIVQFYLRHIPAQACVNSCVNQTRQGCALPREWRSDTCNTWACKPLQTLYEGLQTEPRVHTVRVLRRRQDQWTQTLLQADNGIVARAELREDALLTLRAPRDD</sequence>
<dbReference type="RefSeq" id="WP_198110743.1">
    <property type="nucleotide sequence ID" value="NZ_JAEDAK010000005.1"/>
</dbReference>
<organism evidence="1 2">
    <name type="scientific">Inhella proteolytica</name>
    <dbReference type="NCBI Taxonomy" id="2795029"/>
    <lineage>
        <taxon>Bacteria</taxon>
        <taxon>Pseudomonadati</taxon>
        <taxon>Pseudomonadota</taxon>
        <taxon>Betaproteobacteria</taxon>
        <taxon>Burkholderiales</taxon>
        <taxon>Sphaerotilaceae</taxon>
        <taxon>Inhella</taxon>
    </lineage>
</organism>
<evidence type="ECO:0000313" key="1">
    <source>
        <dbReference type="EMBL" id="MBH9577014.1"/>
    </source>
</evidence>
<dbReference type="EMBL" id="JAEDAK010000005">
    <property type="protein sequence ID" value="MBH9577014.1"/>
    <property type="molecule type" value="Genomic_DNA"/>
</dbReference>
<accession>A0A931J046</accession>
<gene>
    <name evidence="1" type="ORF">I7X39_08860</name>
</gene>
<reference evidence="1" key="1">
    <citation type="submission" date="2020-12" db="EMBL/GenBank/DDBJ databases">
        <title>The genome sequence of Inhella sp. 1Y17.</title>
        <authorList>
            <person name="Liu Y."/>
        </authorList>
    </citation>
    <scope>NUCLEOTIDE SEQUENCE</scope>
    <source>
        <strain evidence="1">1Y17</strain>
    </source>
</reference>
<evidence type="ECO:0000313" key="2">
    <source>
        <dbReference type="Proteomes" id="UP000613266"/>
    </source>
</evidence>
<dbReference type="AlphaFoldDB" id="A0A931J046"/>
<proteinExistence type="predicted"/>
<name>A0A931J046_9BURK</name>
<comment type="caution">
    <text evidence="1">The sequence shown here is derived from an EMBL/GenBank/DDBJ whole genome shotgun (WGS) entry which is preliminary data.</text>
</comment>